<dbReference type="InterPro" id="IPR002197">
    <property type="entry name" value="HTH_Fis"/>
</dbReference>
<dbReference type="Pfam" id="PF02954">
    <property type="entry name" value="HTH_8"/>
    <property type="match status" value="1"/>
</dbReference>
<dbReference type="Pfam" id="PF06506">
    <property type="entry name" value="PrpR_N"/>
    <property type="match status" value="1"/>
</dbReference>
<dbReference type="GO" id="GO:0005524">
    <property type="term" value="F:ATP binding"/>
    <property type="evidence" value="ECO:0007669"/>
    <property type="project" value="InterPro"/>
</dbReference>
<protein>
    <submittedName>
        <fullName evidence="3">Transcriptional regulator</fullName>
    </submittedName>
</protein>
<dbReference type="Gene3D" id="3.40.50.10660">
    <property type="entry name" value="PrpR receptor domain-like"/>
    <property type="match status" value="1"/>
</dbReference>
<dbReference type="InterPro" id="IPR010524">
    <property type="entry name" value="Sig_transdc_resp-reg_PrpR_N"/>
</dbReference>
<name>A0A0S1YRN8_FUSNP</name>
<dbReference type="SUPFAM" id="SSF46689">
    <property type="entry name" value="Homeodomain-like"/>
    <property type="match status" value="1"/>
</dbReference>
<dbReference type="EMBL" id="CP013121">
    <property type="protein sequence ID" value="ALM93087.1"/>
    <property type="molecule type" value="Genomic_DNA"/>
</dbReference>
<dbReference type="GO" id="GO:0043565">
    <property type="term" value="F:sequence-specific DNA binding"/>
    <property type="evidence" value="ECO:0007669"/>
    <property type="project" value="InterPro"/>
</dbReference>
<dbReference type="Proteomes" id="UP000067061">
    <property type="component" value="Chromosome"/>
</dbReference>
<evidence type="ECO:0000313" key="5">
    <source>
        <dbReference type="Proteomes" id="UP000067061"/>
    </source>
</evidence>
<evidence type="ECO:0000313" key="3">
    <source>
        <dbReference type="EMBL" id="ALM93087.1"/>
    </source>
</evidence>
<organism evidence="3 5">
    <name type="scientific">Fusobacterium nucleatum subsp. polymorphum</name>
    <name type="common">Fusobacterium polymorphum</name>
    <dbReference type="NCBI Taxonomy" id="76857"/>
    <lineage>
        <taxon>Bacteria</taxon>
        <taxon>Fusobacteriati</taxon>
        <taxon>Fusobacteriota</taxon>
        <taxon>Fusobacteriia</taxon>
        <taxon>Fusobacteriales</taxon>
        <taxon>Fusobacteriaceae</taxon>
        <taxon>Fusobacterium</taxon>
    </lineage>
</organism>
<dbReference type="RefSeq" id="WP_060495604.1">
    <property type="nucleotide sequence ID" value="NZ_CP013121.1"/>
</dbReference>
<sequence>MSKIAFLVSGEKMFKKIKKYIDIDIENIIVVETTISNALEKAKKLIDEGVKVILTKLAIKIKIEDEIDIPILSIENNISDYIELLKEIDIKNNKVAFVDYIEASESLVNLAKIISNDIVFETFTSEEECELIVKELKNKSYSVLIGSALTKKYANKYGLKSYEVEISKDSVLMHIEIAEQIIKFTDSKKSKDRVLKSIEIMIDNYLKNEEKMEKNILDKVTMNDVEKDKLIEGLKRNSFSLSNTAKDLGMSRTTLWRKLKKFNIIIE</sequence>
<dbReference type="Gene3D" id="1.10.10.60">
    <property type="entry name" value="Homeodomain-like"/>
    <property type="match status" value="1"/>
</dbReference>
<dbReference type="AlphaFoldDB" id="A0A0S1YRN8"/>
<dbReference type="GO" id="GO:0000156">
    <property type="term" value="F:phosphorelay response regulator activity"/>
    <property type="evidence" value="ECO:0007669"/>
    <property type="project" value="InterPro"/>
</dbReference>
<evidence type="ECO:0000313" key="4">
    <source>
        <dbReference type="EMBL" id="ASG28489.1"/>
    </source>
</evidence>
<reference evidence="3 5" key="1">
    <citation type="submission" date="2015-11" db="EMBL/GenBank/DDBJ databases">
        <authorList>
            <person name="Kook J.-K."/>
            <person name="Park S.-N."/>
            <person name="Lim Y.K."/>
            <person name="Jo E."/>
        </authorList>
    </citation>
    <scope>NUCLEOTIDE SEQUENCE [LARGE SCALE GENOMIC DNA]</scope>
    <source>
        <strain evidence="3 5">ChDC F306</strain>
    </source>
</reference>
<gene>
    <name evidence="4" type="ORF">CBG61_05810</name>
    <name evidence="3" type="ORF">RO02_00160</name>
</gene>
<evidence type="ECO:0000259" key="1">
    <source>
        <dbReference type="Pfam" id="PF02954"/>
    </source>
</evidence>
<dbReference type="InterPro" id="IPR009057">
    <property type="entry name" value="Homeodomain-like_sf"/>
</dbReference>
<dbReference type="Proteomes" id="UP000197638">
    <property type="component" value="Chromosome"/>
</dbReference>
<dbReference type="EMBL" id="CP022123">
    <property type="protein sequence ID" value="ASG28489.1"/>
    <property type="molecule type" value="Genomic_DNA"/>
</dbReference>
<proteinExistence type="predicted"/>
<feature type="domain" description="Signal transduction response regulator propionate catabolism activator N-terminal" evidence="2">
    <location>
        <begin position="27"/>
        <end position="187"/>
    </location>
</feature>
<evidence type="ECO:0000313" key="6">
    <source>
        <dbReference type="Proteomes" id="UP000197638"/>
    </source>
</evidence>
<accession>A0A0S1YRN8</accession>
<dbReference type="SUPFAM" id="SSF159800">
    <property type="entry name" value="PrpR receptor domain-like"/>
    <property type="match status" value="1"/>
</dbReference>
<feature type="domain" description="DNA binding HTH" evidence="1">
    <location>
        <begin position="222"/>
        <end position="262"/>
    </location>
</feature>
<dbReference type="PRINTS" id="PR01590">
    <property type="entry name" value="HTHFIS"/>
</dbReference>
<reference evidence="4 6" key="2">
    <citation type="submission" date="2017-06" db="EMBL/GenBank/DDBJ databases">
        <title>Genome sequencing of Fusobacterium nucleatum subsp. polymorphum KCOM 1275 (=ChDC F310).</title>
        <authorList>
            <person name="Kook J.-K."/>
            <person name="Park S.-N."/>
            <person name="Lim Y.K."/>
            <person name="Roh H."/>
        </authorList>
    </citation>
    <scope>NUCLEOTIDE SEQUENCE [LARGE SCALE GENOMIC DNA]</scope>
    <source>
        <strain evidence="4 6">KCOM 1275</strain>
    </source>
</reference>
<dbReference type="Gene3D" id="3.40.50.2300">
    <property type="match status" value="1"/>
</dbReference>
<evidence type="ECO:0000259" key="2">
    <source>
        <dbReference type="Pfam" id="PF06506"/>
    </source>
</evidence>